<keyword evidence="2" id="KW-1185">Reference proteome</keyword>
<dbReference type="Proteomes" id="UP001556367">
    <property type="component" value="Unassembled WGS sequence"/>
</dbReference>
<proteinExistence type="predicted"/>
<dbReference type="EMBL" id="JASNQZ010000004">
    <property type="protein sequence ID" value="KAL0958521.1"/>
    <property type="molecule type" value="Genomic_DNA"/>
</dbReference>
<reference evidence="2" key="1">
    <citation type="submission" date="2024-06" db="EMBL/GenBank/DDBJ databases">
        <title>Multi-omics analyses provide insights into the biosynthesis of the anticancer antibiotic pleurotin in Hohenbuehelia grisea.</title>
        <authorList>
            <person name="Weaver J.A."/>
            <person name="Alberti F."/>
        </authorList>
    </citation>
    <scope>NUCLEOTIDE SEQUENCE [LARGE SCALE GENOMIC DNA]</scope>
    <source>
        <strain evidence="2">T-177</strain>
    </source>
</reference>
<name>A0ABR3JSH3_9AGAR</name>
<evidence type="ECO:0000313" key="1">
    <source>
        <dbReference type="EMBL" id="KAL0958521.1"/>
    </source>
</evidence>
<comment type="caution">
    <text evidence="1">The sequence shown here is derived from an EMBL/GenBank/DDBJ whole genome shotgun (WGS) entry which is preliminary data.</text>
</comment>
<gene>
    <name evidence="1" type="ORF">HGRIS_014892</name>
</gene>
<sequence>MFGIEVVTLDPTRNGCPKLLDEYKDNHPAARAFKDRELTTISALDHNLAVSSPAWNTWLLFLLTHLRSSQPILSFDSDSIEYFITHERAAGCSSPIPSPVCRLPSPSLQDAPLHRYYEVLSERLTLKRSPL</sequence>
<evidence type="ECO:0000313" key="2">
    <source>
        <dbReference type="Proteomes" id="UP001556367"/>
    </source>
</evidence>
<accession>A0ABR3JSH3</accession>
<protein>
    <submittedName>
        <fullName evidence="1">Uncharacterized protein</fullName>
    </submittedName>
</protein>
<organism evidence="1 2">
    <name type="scientific">Hohenbuehelia grisea</name>
    <dbReference type="NCBI Taxonomy" id="104357"/>
    <lineage>
        <taxon>Eukaryota</taxon>
        <taxon>Fungi</taxon>
        <taxon>Dikarya</taxon>
        <taxon>Basidiomycota</taxon>
        <taxon>Agaricomycotina</taxon>
        <taxon>Agaricomycetes</taxon>
        <taxon>Agaricomycetidae</taxon>
        <taxon>Agaricales</taxon>
        <taxon>Pleurotineae</taxon>
        <taxon>Pleurotaceae</taxon>
        <taxon>Hohenbuehelia</taxon>
    </lineage>
</organism>